<protein>
    <recommendedName>
        <fullName evidence="1">Insertion element IS150 protein InsJ-like helix-turn-helix domain-containing protein</fullName>
    </recommendedName>
</protein>
<dbReference type="SUPFAM" id="SSF46689">
    <property type="entry name" value="Homeodomain-like"/>
    <property type="match status" value="1"/>
</dbReference>
<feature type="non-terminal residue" evidence="2">
    <location>
        <position position="95"/>
    </location>
</feature>
<evidence type="ECO:0000259" key="1">
    <source>
        <dbReference type="Pfam" id="PF13518"/>
    </source>
</evidence>
<name>A0A0D7BGR3_9AGAR</name>
<organism evidence="2 3">
    <name type="scientific">Cylindrobasidium torrendii FP15055 ss-10</name>
    <dbReference type="NCBI Taxonomy" id="1314674"/>
    <lineage>
        <taxon>Eukaryota</taxon>
        <taxon>Fungi</taxon>
        <taxon>Dikarya</taxon>
        <taxon>Basidiomycota</taxon>
        <taxon>Agaricomycotina</taxon>
        <taxon>Agaricomycetes</taxon>
        <taxon>Agaricomycetidae</taxon>
        <taxon>Agaricales</taxon>
        <taxon>Marasmiineae</taxon>
        <taxon>Physalacriaceae</taxon>
        <taxon>Cylindrobasidium</taxon>
    </lineage>
</organism>
<feature type="domain" description="Insertion element IS150 protein InsJ-like helix-turn-helix" evidence="1">
    <location>
        <begin position="5"/>
        <end position="59"/>
    </location>
</feature>
<keyword evidence="3" id="KW-1185">Reference proteome</keyword>
<dbReference type="Proteomes" id="UP000054007">
    <property type="component" value="Unassembled WGS sequence"/>
</dbReference>
<dbReference type="InterPro" id="IPR036388">
    <property type="entry name" value="WH-like_DNA-bd_sf"/>
</dbReference>
<dbReference type="InterPro" id="IPR009057">
    <property type="entry name" value="Homeodomain-like_sf"/>
</dbReference>
<dbReference type="OrthoDB" id="3022198at2759"/>
<gene>
    <name evidence="2" type="ORF">CYLTODRAFT_330412</name>
</gene>
<feature type="non-terminal residue" evidence="2">
    <location>
        <position position="1"/>
    </location>
</feature>
<proteinExistence type="predicted"/>
<dbReference type="AlphaFoldDB" id="A0A0D7BGR3"/>
<dbReference type="Pfam" id="PF13518">
    <property type="entry name" value="HTH_28"/>
    <property type="match status" value="1"/>
</dbReference>
<dbReference type="Gene3D" id="1.10.10.10">
    <property type="entry name" value="Winged helix-like DNA-binding domain superfamily/Winged helix DNA-binding domain"/>
    <property type="match status" value="1"/>
</dbReference>
<dbReference type="EMBL" id="KN880485">
    <property type="protein sequence ID" value="KIY69385.1"/>
    <property type="molecule type" value="Genomic_DNA"/>
</dbReference>
<sequence length="95" mass="11333">LSDEKRRSIVRWRYEENLRVDDIAALARCDRSNVYRVLRLYHEHGQVRDPYRQQRGRKRAIDMIGRNVMVSEISANPAIHLDELQTVLLERCDID</sequence>
<evidence type="ECO:0000313" key="2">
    <source>
        <dbReference type="EMBL" id="KIY69385.1"/>
    </source>
</evidence>
<accession>A0A0D7BGR3</accession>
<dbReference type="InterPro" id="IPR055247">
    <property type="entry name" value="InsJ-like_HTH"/>
</dbReference>
<reference evidence="2 3" key="1">
    <citation type="journal article" date="2015" name="Fungal Genet. Biol.">
        <title>Evolution of novel wood decay mechanisms in Agaricales revealed by the genome sequences of Fistulina hepatica and Cylindrobasidium torrendii.</title>
        <authorList>
            <person name="Floudas D."/>
            <person name="Held B.W."/>
            <person name="Riley R."/>
            <person name="Nagy L.G."/>
            <person name="Koehler G."/>
            <person name="Ransdell A.S."/>
            <person name="Younus H."/>
            <person name="Chow J."/>
            <person name="Chiniquy J."/>
            <person name="Lipzen A."/>
            <person name="Tritt A."/>
            <person name="Sun H."/>
            <person name="Haridas S."/>
            <person name="LaButti K."/>
            <person name="Ohm R.A."/>
            <person name="Kues U."/>
            <person name="Blanchette R.A."/>
            <person name="Grigoriev I.V."/>
            <person name="Minto R.E."/>
            <person name="Hibbett D.S."/>
        </authorList>
    </citation>
    <scope>NUCLEOTIDE SEQUENCE [LARGE SCALE GENOMIC DNA]</scope>
    <source>
        <strain evidence="2 3">FP15055 ss-10</strain>
    </source>
</reference>
<evidence type="ECO:0000313" key="3">
    <source>
        <dbReference type="Proteomes" id="UP000054007"/>
    </source>
</evidence>